<evidence type="ECO:0008006" key="4">
    <source>
        <dbReference type="Google" id="ProtNLM"/>
    </source>
</evidence>
<dbReference type="EMBL" id="PKSM01000008">
    <property type="protein sequence ID" value="POW22562.1"/>
    <property type="molecule type" value="Genomic_DNA"/>
</dbReference>
<evidence type="ECO:0000256" key="1">
    <source>
        <dbReference type="SAM" id="SignalP"/>
    </source>
</evidence>
<sequence>MIYILIVGIIMTLFITQSSAFPRETSYKCLEGYEGPNDGNHLADDEALCNTGTKVHKCQIQSCRAEGLPDGGPPRPLSQAFYTNCRTADDLSKGITVYPIMFNHIGDVLVVRGQGTFNTPDIPVEEFHCPLSNKWRPGVFDPQCAQEALL</sequence>
<reference evidence="2 3" key="1">
    <citation type="submission" date="2017-12" db="EMBL/GenBank/DDBJ databases">
        <title>Gene loss provides genomic basis for host adaptation in cereal stripe rust fungi.</title>
        <authorList>
            <person name="Xia C."/>
        </authorList>
    </citation>
    <scope>NUCLEOTIDE SEQUENCE [LARGE SCALE GENOMIC DNA]</scope>
    <source>
        <strain evidence="2 3">93TX-2</strain>
    </source>
</reference>
<feature type="signal peptide" evidence="1">
    <location>
        <begin position="1"/>
        <end position="20"/>
    </location>
</feature>
<evidence type="ECO:0000313" key="3">
    <source>
        <dbReference type="Proteomes" id="UP000238274"/>
    </source>
</evidence>
<dbReference type="AlphaFoldDB" id="A0A2S4WLE3"/>
<gene>
    <name evidence="2" type="ORF">PSHT_01038</name>
</gene>
<reference evidence="3" key="2">
    <citation type="journal article" date="2018" name="BMC Genomics">
        <title>Genomic insights into host adaptation between the wheat stripe rust pathogen (Puccinia striiformis f. sp. tritici) and the barley stripe rust pathogen (Puccinia striiformis f. sp. hordei).</title>
        <authorList>
            <person name="Xia C."/>
            <person name="Wang M."/>
            <person name="Yin C."/>
            <person name="Cornejo O.E."/>
            <person name="Hulbert S.H."/>
            <person name="Chen X."/>
        </authorList>
    </citation>
    <scope>NUCLEOTIDE SEQUENCE [LARGE SCALE GENOMIC DNA]</scope>
    <source>
        <strain evidence="3">93TX-2</strain>
    </source>
</reference>
<comment type="caution">
    <text evidence="2">The sequence shown here is derived from an EMBL/GenBank/DDBJ whole genome shotgun (WGS) entry which is preliminary data.</text>
</comment>
<protein>
    <recommendedName>
        <fullName evidence="4">Secreted protein</fullName>
    </recommendedName>
</protein>
<proteinExistence type="predicted"/>
<organism evidence="2 3">
    <name type="scientific">Puccinia striiformis</name>
    <dbReference type="NCBI Taxonomy" id="27350"/>
    <lineage>
        <taxon>Eukaryota</taxon>
        <taxon>Fungi</taxon>
        <taxon>Dikarya</taxon>
        <taxon>Basidiomycota</taxon>
        <taxon>Pucciniomycotina</taxon>
        <taxon>Pucciniomycetes</taxon>
        <taxon>Pucciniales</taxon>
        <taxon>Pucciniaceae</taxon>
        <taxon>Puccinia</taxon>
    </lineage>
</organism>
<dbReference type="VEuPathDB" id="FungiDB:PSHT_01038"/>
<dbReference type="Proteomes" id="UP000238274">
    <property type="component" value="Unassembled WGS sequence"/>
</dbReference>
<evidence type="ECO:0000313" key="2">
    <source>
        <dbReference type="EMBL" id="POW22562.1"/>
    </source>
</evidence>
<feature type="chain" id="PRO_5015629629" description="Secreted protein" evidence="1">
    <location>
        <begin position="21"/>
        <end position="150"/>
    </location>
</feature>
<reference evidence="3" key="3">
    <citation type="journal article" date="2018" name="Mol. Plant Microbe Interact.">
        <title>Genome sequence resources for the wheat stripe rust pathogen (Puccinia striiformis f. sp. tritici) and the barley stripe rust pathogen (Puccinia striiformis f. sp. hordei).</title>
        <authorList>
            <person name="Xia C."/>
            <person name="Wang M."/>
            <person name="Yin C."/>
            <person name="Cornejo O.E."/>
            <person name="Hulbert S.H."/>
            <person name="Chen X."/>
        </authorList>
    </citation>
    <scope>NUCLEOTIDE SEQUENCE [LARGE SCALE GENOMIC DNA]</scope>
    <source>
        <strain evidence="3">93TX-2</strain>
    </source>
</reference>
<keyword evidence="1" id="KW-0732">Signal</keyword>
<keyword evidence="3" id="KW-1185">Reference proteome</keyword>
<name>A0A2S4WLE3_9BASI</name>
<dbReference type="VEuPathDB" id="FungiDB:PSTT_12106"/>
<accession>A0A2S4WLE3</accession>